<dbReference type="Proteomes" id="UP001519287">
    <property type="component" value="Unassembled WGS sequence"/>
</dbReference>
<gene>
    <name evidence="2" type="ORF">J2Z66_003193</name>
</gene>
<keyword evidence="2" id="KW-0251">Elongation factor</keyword>
<dbReference type="Gene3D" id="3.30.70.240">
    <property type="match status" value="1"/>
</dbReference>
<protein>
    <submittedName>
        <fullName evidence="2">Translation elongation factor EF-G</fullName>
    </submittedName>
</protein>
<evidence type="ECO:0000313" key="2">
    <source>
        <dbReference type="EMBL" id="MBP1991586.1"/>
    </source>
</evidence>
<reference evidence="2 3" key="1">
    <citation type="submission" date="2021-03" db="EMBL/GenBank/DDBJ databases">
        <title>Genomic Encyclopedia of Type Strains, Phase IV (KMG-IV): sequencing the most valuable type-strain genomes for metagenomic binning, comparative biology and taxonomic classification.</title>
        <authorList>
            <person name="Goeker M."/>
        </authorList>
    </citation>
    <scope>NUCLEOTIDE SEQUENCE [LARGE SCALE GENOMIC DNA]</scope>
    <source>
        <strain evidence="2 3">DSM 26048</strain>
    </source>
</reference>
<dbReference type="InterPro" id="IPR000640">
    <property type="entry name" value="EFG_V-like"/>
</dbReference>
<keyword evidence="3" id="KW-1185">Reference proteome</keyword>
<accession>A0ABS4IXH0</accession>
<comment type="caution">
    <text evidence="2">The sequence shown here is derived from an EMBL/GenBank/DDBJ whole genome shotgun (WGS) entry which is preliminary data.</text>
</comment>
<dbReference type="EMBL" id="JAGGLB010000009">
    <property type="protein sequence ID" value="MBP1991586.1"/>
    <property type="molecule type" value="Genomic_DNA"/>
</dbReference>
<feature type="domain" description="Elongation factor EFG" evidence="1">
    <location>
        <begin position="1"/>
        <end position="65"/>
    </location>
</feature>
<keyword evidence="2" id="KW-0648">Protein biosynthesis</keyword>
<sequence length="88" mass="9803">MNDLVLMRATFETPLLHGDRMTIHGRIPVATSLDYSVKLGSLTKGRASLSTLFDGYEECPPDVKAERKRRGVNPLDTAKYILSIRNAL</sequence>
<evidence type="ECO:0000259" key="1">
    <source>
        <dbReference type="Pfam" id="PF00679"/>
    </source>
</evidence>
<proteinExistence type="predicted"/>
<evidence type="ECO:0000313" key="3">
    <source>
        <dbReference type="Proteomes" id="UP001519287"/>
    </source>
</evidence>
<dbReference type="Pfam" id="PF00679">
    <property type="entry name" value="EFG_C"/>
    <property type="match status" value="1"/>
</dbReference>
<name>A0ABS4IXH0_9BACL</name>
<dbReference type="GO" id="GO:0003746">
    <property type="term" value="F:translation elongation factor activity"/>
    <property type="evidence" value="ECO:0007669"/>
    <property type="project" value="UniProtKB-KW"/>
</dbReference>
<organism evidence="2 3">
    <name type="scientific">Paenibacillus eucommiae</name>
    <dbReference type="NCBI Taxonomy" id="1355755"/>
    <lineage>
        <taxon>Bacteria</taxon>
        <taxon>Bacillati</taxon>
        <taxon>Bacillota</taxon>
        <taxon>Bacilli</taxon>
        <taxon>Bacillales</taxon>
        <taxon>Paenibacillaceae</taxon>
        <taxon>Paenibacillus</taxon>
    </lineage>
</organism>
<dbReference type="InterPro" id="IPR035647">
    <property type="entry name" value="EFG_III/V"/>
</dbReference>
<dbReference type="SUPFAM" id="SSF54980">
    <property type="entry name" value="EF-G C-terminal domain-like"/>
    <property type="match status" value="1"/>
</dbReference>